<proteinExistence type="predicted"/>
<evidence type="ECO:0000313" key="2">
    <source>
        <dbReference type="EMBL" id="MCF2221811.1"/>
    </source>
</evidence>
<feature type="signal peptide" evidence="1">
    <location>
        <begin position="1"/>
        <end position="21"/>
    </location>
</feature>
<dbReference type="EMBL" id="JACSGT010000003">
    <property type="protein sequence ID" value="MCF2221811.1"/>
    <property type="molecule type" value="Genomic_DNA"/>
</dbReference>
<gene>
    <name evidence="2" type="ORF">H9Q08_21350</name>
</gene>
<evidence type="ECO:0000313" key="3">
    <source>
        <dbReference type="Proteomes" id="UP001430374"/>
    </source>
</evidence>
<name>A0ABS9CB79_9FLAO</name>
<dbReference type="RefSeq" id="WP_235133026.1">
    <property type="nucleotide sequence ID" value="NZ_JACSGT010000003.1"/>
</dbReference>
<evidence type="ECO:0000256" key="1">
    <source>
        <dbReference type="SAM" id="SignalP"/>
    </source>
</evidence>
<sequence length="429" mass="48850">MKTLTKSIVICVFAFSTSLMAQHTKVLTVDLSSPDKDAVIFEDNRMDNSQNPKTEFNNKRKSKWLSVRSGDLIAMKLVNGNPLKYNYRVNGAPVTLFMNTDGINALKIGSEKIAEAPKEEYDIETYKALLIENPKLKENLEKLDISIDKFELVYSNKESLGNDFVKERDVLFDLVKNLHYEAEKNKSCFEHGEIEYKDAFSEKEKEKARVDVKFNFDKATAILKNFEGKFFFSNEFYTLPMEHQGKNIDAIEFTVKRINKTNNSEDENFSSKYKVWITGGLKIDISAGIFLTSLFDDVYETKDGTDAAKKMILKKNAGTYDFAVGSTINTGFRINSWVQPNLNFGFIFTQNQKFQLALGLGLVLGKEERWILSGGLTMGVVDRLREGYYNGGQYNLGNDGQIPMVKQFKFGHFFGITYNLSKVNTISFK</sequence>
<feature type="chain" id="PRO_5046583992" description="Outer membrane protein beta-barrel domain-containing protein" evidence="1">
    <location>
        <begin position="22"/>
        <end position="429"/>
    </location>
</feature>
<accession>A0ABS9CB79</accession>
<dbReference type="Proteomes" id="UP001430374">
    <property type="component" value="Unassembled WGS sequence"/>
</dbReference>
<reference evidence="2" key="1">
    <citation type="submission" date="2021-08" db="EMBL/GenBank/DDBJ databases">
        <title>Complete genome sequence of Chryseobacterium sp strain PS-8.</title>
        <authorList>
            <person name="Das S.K."/>
        </authorList>
    </citation>
    <scope>NUCLEOTIDE SEQUENCE</scope>
    <source>
        <strain evidence="2">PS-8</strain>
    </source>
</reference>
<protein>
    <recommendedName>
        <fullName evidence="4">Outer membrane protein beta-barrel domain-containing protein</fullName>
    </recommendedName>
</protein>
<organism evidence="2 3">
    <name type="scientific">Chryseobacterium indicum</name>
    <dbReference type="NCBI Taxonomy" id="2766954"/>
    <lineage>
        <taxon>Bacteria</taxon>
        <taxon>Pseudomonadati</taxon>
        <taxon>Bacteroidota</taxon>
        <taxon>Flavobacteriia</taxon>
        <taxon>Flavobacteriales</taxon>
        <taxon>Weeksellaceae</taxon>
        <taxon>Chryseobacterium group</taxon>
        <taxon>Chryseobacterium</taxon>
    </lineage>
</organism>
<comment type="caution">
    <text evidence="2">The sequence shown here is derived from an EMBL/GenBank/DDBJ whole genome shotgun (WGS) entry which is preliminary data.</text>
</comment>
<keyword evidence="3" id="KW-1185">Reference proteome</keyword>
<evidence type="ECO:0008006" key="4">
    <source>
        <dbReference type="Google" id="ProtNLM"/>
    </source>
</evidence>
<keyword evidence="1" id="KW-0732">Signal</keyword>